<keyword evidence="1" id="KW-0442">Lipid degradation</keyword>
<dbReference type="PANTHER" id="PTHR11005">
    <property type="entry name" value="LYSOSOMAL ACID LIPASE-RELATED"/>
    <property type="match status" value="1"/>
</dbReference>
<dbReference type="Proteomes" id="UP001177670">
    <property type="component" value="Unassembled WGS sequence"/>
</dbReference>
<dbReference type="EMBL" id="JAHYIQ010000032">
    <property type="protein sequence ID" value="KAK1120204.1"/>
    <property type="molecule type" value="Genomic_DNA"/>
</dbReference>
<evidence type="ECO:0000256" key="1">
    <source>
        <dbReference type="ARBA" id="ARBA00022963"/>
    </source>
</evidence>
<evidence type="ECO:0000256" key="2">
    <source>
        <dbReference type="ARBA" id="ARBA00023098"/>
    </source>
</evidence>
<dbReference type="Pfam" id="PF00561">
    <property type="entry name" value="Abhydrolase_1"/>
    <property type="match status" value="1"/>
</dbReference>
<comment type="caution">
    <text evidence="4">The sequence shown here is derived from an EMBL/GenBank/DDBJ whole genome shotgun (WGS) entry which is preliminary data.</text>
</comment>
<name>A0AA40FJV8_9HYME</name>
<dbReference type="InterPro" id="IPR029058">
    <property type="entry name" value="AB_hydrolase_fold"/>
</dbReference>
<dbReference type="SUPFAM" id="SSF53474">
    <property type="entry name" value="alpha/beta-Hydrolases"/>
    <property type="match status" value="1"/>
</dbReference>
<dbReference type="InterPro" id="IPR000073">
    <property type="entry name" value="AB_hydrolase_1"/>
</dbReference>
<evidence type="ECO:0000259" key="3">
    <source>
        <dbReference type="Pfam" id="PF00561"/>
    </source>
</evidence>
<reference evidence="4" key="1">
    <citation type="submission" date="2021-10" db="EMBL/GenBank/DDBJ databases">
        <title>Melipona bicolor Genome sequencing and assembly.</title>
        <authorList>
            <person name="Araujo N.S."/>
            <person name="Arias M.C."/>
        </authorList>
    </citation>
    <scope>NUCLEOTIDE SEQUENCE</scope>
    <source>
        <strain evidence="4">USP_2M_L1-L4_2017</strain>
        <tissue evidence="4">Whole body</tissue>
    </source>
</reference>
<dbReference type="AlphaFoldDB" id="A0AA40FJV8"/>
<evidence type="ECO:0000313" key="5">
    <source>
        <dbReference type="Proteomes" id="UP001177670"/>
    </source>
</evidence>
<proteinExistence type="predicted"/>
<accession>A0AA40FJV8</accession>
<evidence type="ECO:0000313" key="4">
    <source>
        <dbReference type="EMBL" id="KAK1120204.1"/>
    </source>
</evidence>
<protein>
    <recommendedName>
        <fullName evidence="3">AB hydrolase-1 domain-containing protein</fullName>
    </recommendedName>
</protein>
<dbReference type="GO" id="GO:0016042">
    <property type="term" value="P:lipid catabolic process"/>
    <property type="evidence" value="ECO:0007669"/>
    <property type="project" value="UniProtKB-KW"/>
</dbReference>
<keyword evidence="2" id="KW-0443">Lipid metabolism</keyword>
<gene>
    <name evidence="4" type="ORF">K0M31_012571</name>
</gene>
<dbReference type="Gene3D" id="3.40.50.1820">
    <property type="entry name" value="alpha/beta hydrolase"/>
    <property type="match status" value="1"/>
</dbReference>
<organism evidence="4 5">
    <name type="scientific">Melipona bicolor</name>
    <dbReference type="NCBI Taxonomy" id="60889"/>
    <lineage>
        <taxon>Eukaryota</taxon>
        <taxon>Metazoa</taxon>
        <taxon>Ecdysozoa</taxon>
        <taxon>Arthropoda</taxon>
        <taxon>Hexapoda</taxon>
        <taxon>Insecta</taxon>
        <taxon>Pterygota</taxon>
        <taxon>Neoptera</taxon>
        <taxon>Endopterygota</taxon>
        <taxon>Hymenoptera</taxon>
        <taxon>Apocrita</taxon>
        <taxon>Aculeata</taxon>
        <taxon>Apoidea</taxon>
        <taxon>Anthophila</taxon>
        <taxon>Apidae</taxon>
        <taxon>Melipona</taxon>
    </lineage>
</organism>
<sequence>MAAKSHIARIRSVLRTIVNAPWFIRNNELRKDLRSYILVDQGYDVWLGNVRGNRYSRKNLNLTTSNPEFWMLSWHEIGIYDLPTMIDHIIEQTKQEKIFMVTHSQGGTVFFVMASERPEYQVKIIALSALAPVVFAFRTGNSSNHVMCFAADVQCITTYVSEANINITNNY</sequence>
<keyword evidence="5" id="KW-1185">Reference proteome</keyword>
<feature type="domain" description="AB hydrolase-1" evidence="3">
    <location>
        <begin position="39"/>
        <end position="129"/>
    </location>
</feature>